<dbReference type="EMBL" id="UZAL01043589">
    <property type="protein sequence ID" value="VDP81497.1"/>
    <property type="molecule type" value="Genomic_DNA"/>
</dbReference>
<accession>A0A183Q0C6</accession>
<name>A0A183Q0C6_9TREM</name>
<sequence>MFAVTSMSDLSASAGILSGRAALPHLICLAAMLISPTVGGVTSISRPVRAASTPGGSNGAGLLESSSKCSTLILVVLEPQ</sequence>
<gene>
    <name evidence="1" type="ORF">SMTD_LOCUS20063</name>
</gene>
<keyword evidence="2" id="KW-1185">Reference proteome</keyword>
<organism evidence="1 2">
    <name type="scientific">Schistosoma mattheei</name>
    <dbReference type="NCBI Taxonomy" id="31246"/>
    <lineage>
        <taxon>Eukaryota</taxon>
        <taxon>Metazoa</taxon>
        <taxon>Spiralia</taxon>
        <taxon>Lophotrochozoa</taxon>
        <taxon>Platyhelminthes</taxon>
        <taxon>Trematoda</taxon>
        <taxon>Digenea</taxon>
        <taxon>Strigeidida</taxon>
        <taxon>Schistosomatoidea</taxon>
        <taxon>Schistosomatidae</taxon>
        <taxon>Schistosoma</taxon>
    </lineage>
</organism>
<dbReference type="AlphaFoldDB" id="A0A183Q0C6"/>
<reference evidence="1 2" key="1">
    <citation type="submission" date="2018-11" db="EMBL/GenBank/DDBJ databases">
        <authorList>
            <consortium name="Pathogen Informatics"/>
        </authorList>
    </citation>
    <scope>NUCLEOTIDE SEQUENCE [LARGE SCALE GENOMIC DNA]</scope>
    <source>
        <strain>Denwood</strain>
        <strain evidence="2">Zambia</strain>
    </source>
</reference>
<dbReference type="Proteomes" id="UP000269396">
    <property type="component" value="Unassembled WGS sequence"/>
</dbReference>
<proteinExistence type="predicted"/>
<evidence type="ECO:0000313" key="1">
    <source>
        <dbReference type="EMBL" id="VDP81497.1"/>
    </source>
</evidence>
<protein>
    <submittedName>
        <fullName evidence="1">Uncharacterized protein</fullName>
    </submittedName>
</protein>
<evidence type="ECO:0000313" key="2">
    <source>
        <dbReference type="Proteomes" id="UP000269396"/>
    </source>
</evidence>